<proteinExistence type="predicted"/>
<dbReference type="Pfam" id="PF00059">
    <property type="entry name" value="Lectin_C"/>
    <property type="match status" value="1"/>
</dbReference>
<dbReference type="CDD" id="cd00037">
    <property type="entry name" value="CLECT"/>
    <property type="match status" value="1"/>
</dbReference>
<feature type="domain" description="C-type lectin" evidence="2">
    <location>
        <begin position="310"/>
        <end position="427"/>
    </location>
</feature>
<comment type="caution">
    <text evidence="3">The sequence shown here is derived from an EMBL/GenBank/DDBJ whole genome shotgun (WGS) entry which is preliminary data.</text>
</comment>
<feature type="compositionally biased region" description="Low complexity" evidence="1">
    <location>
        <begin position="15"/>
        <end position="33"/>
    </location>
</feature>
<feature type="region of interest" description="Disordered" evidence="1">
    <location>
        <begin position="102"/>
        <end position="140"/>
    </location>
</feature>
<accession>A0AAV2QPW7</accession>
<dbReference type="InterPro" id="IPR001304">
    <property type="entry name" value="C-type_lectin-like"/>
</dbReference>
<reference evidence="3 4" key="1">
    <citation type="submission" date="2024-05" db="EMBL/GenBank/DDBJ databases">
        <authorList>
            <person name="Wallberg A."/>
        </authorList>
    </citation>
    <scope>NUCLEOTIDE SEQUENCE [LARGE SCALE GENOMIC DNA]</scope>
</reference>
<dbReference type="InterPro" id="IPR016187">
    <property type="entry name" value="CTDL_fold"/>
</dbReference>
<sequence>MGSMTTAKPIITGKSTTSASSTTSDSSTTSVSSTTKLSSTINGILTTIGPTNSTGSTTTAILTEFELSTAVRSKTTAHSFTSIISTSTETLINIEVSTTDSISTTAGSPLSETSTKIELKTTAETTVTEQPTSSASSATKVSSTIIGPLHTIGLSNTTDSTTTGISTRSELSPIVRSTLTAHLVESSVAGQSITTGFLTGTDTSTIIPLSTTTSILPKTVLTTTDTYSRAGLSTTALSTTGELSTTMTVLAKTEVGPITYSSATKKLTVSQAYTPTEPSTTPISTTTRRHITTISKISTKNEIECNAILLGPECFEIIKYPMDWQTGRKLCQDKLGDLANPLNPIALSHYLNVNDNQHQYYWLGGRGDGTDIRWNDGTIISRNSALWLNITQNGILGYGPSVCLYLDDRTNSLRPLDSVSCTDDRLYTICQYKSGALRKTSKVQSEERKRTINKHRVKGIDNILVQKDALHIAINTPSRYTGPKSTIWTSEQCAMYEDKPDISLHECFTLCDNNPECTALAYKSTPTTRCNLHACLTPVPDPQQREMAYVGYIKN</sequence>
<feature type="compositionally biased region" description="Low complexity" evidence="1">
    <location>
        <begin position="122"/>
        <end position="140"/>
    </location>
</feature>
<evidence type="ECO:0000259" key="2">
    <source>
        <dbReference type="PROSITE" id="PS50041"/>
    </source>
</evidence>
<feature type="region of interest" description="Disordered" evidence="1">
    <location>
        <begin position="1"/>
        <end position="33"/>
    </location>
</feature>
<dbReference type="SMART" id="SM00034">
    <property type="entry name" value="CLECT"/>
    <property type="match status" value="1"/>
</dbReference>
<dbReference type="EMBL" id="CAXKWB010008298">
    <property type="protein sequence ID" value="CAL4090633.1"/>
    <property type="molecule type" value="Genomic_DNA"/>
</dbReference>
<gene>
    <name evidence="3" type="ORF">MNOR_LOCUS14068</name>
</gene>
<evidence type="ECO:0000256" key="1">
    <source>
        <dbReference type="SAM" id="MobiDB-lite"/>
    </source>
</evidence>
<dbReference type="SUPFAM" id="SSF56436">
    <property type="entry name" value="C-type lectin-like"/>
    <property type="match status" value="1"/>
</dbReference>
<dbReference type="PROSITE" id="PS50041">
    <property type="entry name" value="C_TYPE_LECTIN_2"/>
    <property type="match status" value="1"/>
</dbReference>
<dbReference type="Gene3D" id="3.10.100.10">
    <property type="entry name" value="Mannose-Binding Protein A, subunit A"/>
    <property type="match status" value="1"/>
</dbReference>
<feature type="compositionally biased region" description="Polar residues" evidence="1">
    <location>
        <begin position="102"/>
        <end position="114"/>
    </location>
</feature>
<dbReference type="InterPro" id="IPR016186">
    <property type="entry name" value="C-type_lectin-like/link_sf"/>
</dbReference>
<keyword evidence="4" id="KW-1185">Reference proteome</keyword>
<organism evidence="3 4">
    <name type="scientific">Meganyctiphanes norvegica</name>
    <name type="common">Northern krill</name>
    <name type="synonym">Thysanopoda norvegica</name>
    <dbReference type="NCBI Taxonomy" id="48144"/>
    <lineage>
        <taxon>Eukaryota</taxon>
        <taxon>Metazoa</taxon>
        <taxon>Ecdysozoa</taxon>
        <taxon>Arthropoda</taxon>
        <taxon>Crustacea</taxon>
        <taxon>Multicrustacea</taxon>
        <taxon>Malacostraca</taxon>
        <taxon>Eumalacostraca</taxon>
        <taxon>Eucarida</taxon>
        <taxon>Euphausiacea</taxon>
        <taxon>Euphausiidae</taxon>
        <taxon>Meganyctiphanes</taxon>
    </lineage>
</organism>
<dbReference type="Proteomes" id="UP001497623">
    <property type="component" value="Unassembled WGS sequence"/>
</dbReference>
<dbReference type="AlphaFoldDB" id="A0AAV2QPW7"/>
<evidence type="ECO:0000313" key="4">
    <source>
        <dbReference type="Proteomes" id="UP001497623"/>
    </source>
</evidence>
<evidence type="ECO:0000313" key="3">
    <source>
        <dbReference type="EMBL" id="CAL4090633.1"/>
    </source>
</evidence>
<name>A0AAV2QPW7_MEGNR</name>
<protein>
    <recommendedName>
        <fullName evidence="2">C-type lectin domain-containing protein</fullName>
    </recommendedName>
</protein>